<dbReference type="EMBL" id="JBHUCX010000095">
    <property type="protein sequence ID" value="MFD1677587.1"/>
    <property type="molecule type" value="Genomic_DNA"/>
</dbReference>
<comment type="similarity">
    <text evidence="2 9">Belongs to the glycosyl hydrolase 4 family.</text>
</comment>
<evidence type="ECO:0000313" key="12">
    <source>
        <dbReference type="EMBL" id="MFD1677587.1"/>
    </source>
</evidence>
<evidence type="ECO:0000256" key="9">
    <source>
        <dbReference type="RuleBase" id="RU361152"/>
    </source>
</evidence>
<keyword evidence="8 9" id="KW-0326">Glycosidase</keyword>
<comment type="cofactor">
    <cofactor evidence="1">
        <name>Mn(2+)</name>
        <dbReference type="ChEBI" id="CHEBI:29035"/>
    </cofactor>
</comment>
<reference evidence="13" key="1">
    <citation type="journal article" date="2019" name="Int. J. Syst. Evol. Microbiol.">
        <title>The Global Catalogue of Microorganisms (GCM) 10K type strain sequencing project: providing services to taxonomists for standard genome sequencing and annotation.</title>
        <authorList>
            <consortium name="The Broad Institute Genomics Platform"/>
            <consortium name="The Broad Institute Genome Sequencing Center for Infectious Disease"/>
            <person name="Wu L."/>
            <person name="Ma J."/>
        </authorList>
    </citation>
    <scope>NUCLEOTIDE SEQUENCE [LARGE SCALE GENOMIC DNA]</scope>
    <source>
        <strain evidence="13">CGMCC 1.12286</strain>
    </source>
</reference>
<evidence type="ECO:0000256" key="2">
    <source>
        <dbReference type="ARBA" id="ARBA00010141"/>
    </source>
</evidence>
<keyword evidence="3" id="KW-0479">Metal-binding</keyword>
<evidence type="ECO:0000256" key="5">
    <source>
        <dbReference type="ARBA" id="ARBA00023027"/>
    </source>
</evidence>
<dbReference type="Proteomes" id="UP001597079">
    <property type="component" value="Unassembled WGS sequence"/>
</dbReference>
<proteinExistence type="inferred from homology"/>
<dbReference type="InterPro" id="IPR022616">
    <property type="entry name" value="Glyco_hydro_4_C"/>
</dbReference>
<protein>
    <submittedName>
        <fullName evidence="12">Alpha-glucosidase/alpha-galactosidase</fullName>
    </submittedName>
</protein>
<evidence type="ECO:0000256" key="8">
    <source>
        <dbReference type="ARBA" id="ARBA00023295"/>
    </source>
</evidence>
<dbReference type="PROSITE" id="PS01324">
    <property type="entry name" value="GLYCOSYL_HYDROL_F4"/>
    <property type="match status" value="1"/>
</dbReference>
<comment type="caution">
    <text evidence="12">The sequence shown here is derived from an EMBL/GenBank/DDBJ whole genome shotgun (WGS) entry which is preliminary data.</text>
</comment>
<evidence type="ECO:0000256" key="3">
    <source>
        <dbReference type="ARBA" id="ARBA00022723"/>
    </source>
</evidence>
<feature type="domain" description="Glycosyl hydrolase family 4 C-terminal" evidence="11">
    <location>
        <begin position="195"/>
        <end position="413"/>
    </location>
</feature>
<dbReference type="PRINTS" id="PR00732">
    <property type="entry name" value="GLHYDRLASE4"/>
</dbReference>
<name>A0ABW4JRV3_9BACL</name>
<keyword evidence="13" id="KW-1185">Reference proteome</keyword>
<dbReference type="InterPro" id="IPR053715">
    <property type="entry name" value="GH4_Enzyme_sf"/>
</dbReference>
<evidence type="ECO:0000256" key="4">
    <source>
        <dbReference type="ARBA" id="ARBA00022801"/>
    </source>
</evidence>
<accession>A0ABW4JRV3</accession>
<evidence type="ECO:0000256" key="1">
    <source>
        <dbReference type="ARBA" id="ARBA00001936"/>
    </source>
</evidence>
<keyword evidence="6" id="KW-0464">Manganese</keyword>
<comment type="cofactor">
    <cofactor evidence="9">
        <name>NAD(+)</name>
        <dbReference type="ChEBI" id="CHEBI:57540"/>
    </cofactor>
    <text evidence="9">Binds 1 NAD(+) per subunit.</text>
</comment>
<dbReference type="InterPro" id="IPR019802">
    <property type="entry name" value="GlycHydrolase_4_CS"/>
</dbReference>
<dbReference type="PANTHER" id="PTHR32092">
    <property type="entry name" value="6-PHOSPHO-BETA-GLUCOSIDASE-RELATED"/>
    <property type="match status" value="1"/>
</dbReference>
<dbReference type="RefSeq" id="WP_377945500.1">
    <property type="nucleotide sequence ID" value="NZ_JBHUCX010000095.1"/>
</dbReference>
<dbReference type="Pfam" id="PF11975">
    <property type="entry name" value="Glyco_hydro_4C"/>
    <property type="match status" value="1"/>
</dbReference>
<dbReference type="CDD" id="cd05297">
    <property type="entry name" value="GH4_alpha_glucosidase_galactosidase"/>
    <property type="match status" value="1"/>
</dbReference>
<dbReference type="InterPro" id="IPR036291">
    <property type="entry name" value="NAD(P)-bd_dom_sf"/>
</dbReference>
<evidence type="ECO:0000313" key="13">
    <source>
        <dbReference type="Proteomes" id="UP001597079"/>
    </source>
</evidence>
<organism evidence="12 13">
    <name type="scientific">Alicyclobacillus fodiniaquatilis</name>
    <dbReference type="NCBI Taxonomy" id="1661150"/>
    <lineage>
        <taxon>Bacteria</taxon>
        <taxon>Bacillati</taxon>
        <taxon>Bacillota</taxon>
        <taxon>Bacilli</taxon>
        <taxon>Bacillales</taxon>
        <taxon>Alicyclobacillaceae</taxon>
        <taxon>Alicyclobacillus</taxon>
    </lineage>
</organism>
<evidence type="ECO:0000256" key="7">
    <source>
        <dbReference type="ARBA" id="ARBA00023277"/>
    </source>
</evidence>
<keyword evidence="5 9" id="KW-0520">NAD</keyword>
<gene>
    <name evidence="12" type="ORF">ACFSB2_23270</name>
</gene>
<dbReference type="Gene3D" id="3.90.1820.10">
    <property type="entry name" value="AglA-like glucosidase"/>
    <property type="match status" value="1"/>
</dbReference>
<evidence type="ECO:0000256" key="6">
    <source>
        <dbReference type="ARBA" id="ARBA00023211"/>
    </source>
</evidence>
<dbReference type="InterPro" id="IPR001088">
    <property type="entry name" value="Glyco_hydro_4"/>
</dbReference>
<sequence length="509" mass="56650">MSFKIAFIGAGSIGFTRGLLRDLLAVPEFHDIEVAFTDINAHNLEMVTQLCQRDIRENGLDIQITATTDRREAVKDAKYVFVVVRIGGLEAFQLDVDIPLKYGVDQCVGDTLCAGGIMYGQRGIAQMLAICKDVRELADPACIMLNYANPMAMMTWACNVYGGVKTIGLCHGVQGGHAQIAKAFGLKQEEVDIICAGINHQTWYIQIKHNGEDLTGKLLAAFEQHPEFSKTEKVRIDMLRRFGYYSTESNGHLSEYVPWYRKRPDEIRDWIDLGSWINGETGGYLRVCTEGRNWFETDFPNWLKDPALQYTTEHRSKEHGSYIIEGLETGRVYRGHFNVVNNGIISNLPDDAIIEAPGYVDRNGINMPRVGDLPLGCAAVCNVSISVQRLAVEAAVRGDDTLLRQAMMMDPLVGAVCNPPEIWQMVDELLVAQEKWLPQYTTAIAAAKQRLQAGNLIPTRENEGAARLKVKSVEEMQEDRALANKNAGEADKAQERPAAAHEQVHLSSH</sequence>
<feature type="region of interest" description="Disordered" evidence="10">
    <location>
        <begin position="479"/>
        <end position="509"/>
    </location>
</feature>
<dbReference type="PANTHER" id="PTHR32092:SF6">
    <property type="entry name" value="ALPHA-GALACTOSIDASE"/>
    <property type="match status" value="1"/>
</dbReference>
<keyword evidence="7" id="KW-0119">Carbohydrate metabolism</keyword>
<keyword evidence="4 9" id="KW-0378">Hydrolase</keyword>
<evidence type="ECO:0000256" key="10">
    <source>
        <dbReference type="SAM" id="MobiDB-lite"/>
    </source>
</evidence>
<dbReference type="Pfam" id="PF02056">
    <property type="entry name" value="Glyco_hydro_4"/>
    <property type="match status" value="1"/>
</dbReference>
<dbReference type="NCBIfam" id="NF011657">
    <property type="entry name" value="PRK15076.1"/>
    <property type="match status" value="1"/>
</dbReference>
<evidence type="ECO:0000259" key="11">
    <source>
        <dbReference type="Pfam" id="PF11975"/>
    </source>
</evidence>
<dbReference type="SUPFAM" id="SSF56327">
    <property type="entry name" value="LDH C-terminal domain-like"/>
    <property type="match status" value="1"/>
</dbReference>
<dbReference type="SUPFAM" id="SSF51735">
    <property type="entry name" value="NAD(P)-binding Rossmann-fold domains"/>
    <property type="match status" value="1"/>
</dbReference>
<dbReference type="InterPro" id="IPR015955">
    <property type="entry name" value="Lactate_DH/Glyco_Ohase_4_C"/>
</dbReference>